<accession>A0ACC6KZK6</accession>
<proteinExistence type="predicted"/>
<gene>
    <name evidence="1" type="ORF">J2X78_003258</name>
</gene>
<organism evidence="1 2">
    <name type="scientific">Pedobacter africanus</name>
    <dbReference type="NCBI Taxonomy" id="151894"/>
    <lineage>
        <taxon>Bacteria</taxon>
        <taxon>Pseudomonadati</taxon>
        <taxon>Bacteroidota</taxon>
        <taxon>Sphingobacteriia</taxon>
        <taxon>Sphingobacteriales</taxon>
        <taxon>Sphingobacteriaceae</taxon>
        <taxon>Pedobacter</taxon>
    </lineage>
</organism>
<evidence type="ECO:0000313" key="1">
    <source>
        <dbReference type="EMBL" id="MDR6784684.1"/>
    </source>
</evidence>
<protein>
    <submittedName>
        <fullName evidence="1">TonB-linked SusC/RagA family outer membrane protein</fullName>
    </submittedName>
</protein>
<comment type="caution">
    <text evidence="1">The sequence shown here is derived from an EMBL/GenBank/DDBJ whole genome shotgun (WGS) entry which is preliminary data.</text>
</comment>
<keyword evidence="2" id="KW-1185">Reference proteome</keyword>
<name>A0ACC6KZK6_9SPHI</name>
<sequence length="1152" mass="127699">MKRKLIMRINLSIFFFLLAIIQVAAKDVFAQRITLNTSNSSLNQVIKEIRAQSGYDFFYNNALLAKARPVSVHVKNVSLEEALQKCFANQLFTYQITDKMVVILEKQAKPESMAALRQTITGKVVDSLGMPLPGATVKVKGSSRVTLTDNKGVFILKDVDENAILEISYLGFISRELKASASMGNIVLQASQSGLSEVVVTAMGISREKKALGYAVQEVKSEELATRPTNTLGAISGKVAGLQVISSGGNMGGSTRVLLRGINSIKGNNHPLYVIDGTPIEDSNFNTSSTENGSAGKDVGNLIQDLNPDDIENISVLKGPSAAALYGSRAANGVIMITTKKGSKKDKFDITLNTGVDFENIVRLPKRQQLYGQGYANTFAKATISGKEYNIVDYASDESWGPKLDGTPVLHWYNLDPEYPADYLNPQPWVYPEHDVNYFFRTGIANTNNIAVSGTSEKTNYRLSYTNKNVRGTVPNSSLGRNSVNFSGATQLGIVNVFSNMSYIKTTAMGRPWTGASNRNIMLEAFQWGGVQVDYKRLSEYKRADGTPRAWNRTSYQNTPAGEATRFIDNPYWSAYESYLEENRDRLYGNIGFTVDAASWLKLTGKVHADIYTFEYQDRIAVYSRSQSQYQEYNNHANEFNYEFLATAKKAWGDFSLTGNLGGNIRDQKRRIIDGLTQGGLIIPQYYNLKNAPSVLNNNNVYKRQTYSLYGSFSAGWRGMLYLDGTLRNDWSSTLPVNNNSFAYPSVTGSFVFSELPGLKKQEWLDFAKIRLGWAQVGNDTDPYQLAQVYEAQQAFNGNSSYKLPGTLNNPLLKPELTSSVETGLSIQMFKNRLGLDVTYYHNNSRNQILSVPVSAAFGYDNKFLNAGKINNQGIEVTLNATPVKSGSFEWNSTINWSKNKNKVVKLDEGVNSLELSNLLVTLVAQEGKPYGQIMGYDFVYAPDGQRVVQADGTYLKTSQLRPLGSVLPDYLFGFQNSFSYKKLRLGFLIDGRMGGSFFSQTYKVGMYSGVLDRTAANGIRENGTIVDGVKADVVFHPDGSYTVSNTSKNDTRISALNWARNEYNGPTTFSIFDASYIKLREVTLGYNFDLKKNSTVRAIGLTLYGRNLWNIYTKSKYIDPEFTNSNGNVQGIEGGNIPVPITYGLNVSVKF</sequence>
<evidence type="ECO:0000313" key="2">
    <source>
        <dbReference type="Proteomes" id="UP001246858"/>
    </source>
</evidence>
<dbReference type="EMBL" id="JAVDTF010000003">
    <property type="protein sequence ID" value="MDR6784684.1"/>
    <property type="molecule type" value="Genomic_DNA"/>
</dbReference>
<reference evidence="1" key="1">
    <citation type="submission" date="2023-07" db="EMBL/GenBank/DDBJ databases">
        <title>Sorghum-associated microbial communities from plants grown in Nebraska, USA.</title>
        <authorList>
            <person name="Schachtman D."/>
        </authorList>
    </citation>
    <scope>NUCLEOTIDE SEQUENCE</scope>
    <source>
        <strain evidence="1">2697</strain>
    </source>
</reference>
<dbReference type="Proteomes" id="UP001246858">
    <property type="component" value="Unassembled WGS sequence"/>
</dbReference>